<dbReference type="InterPro" id="IPR002181">
    <property type="entry name" value="Fibrinogen_a/b/g_C_dom"/>
</dbReference>
<dbReference type="Pfam" id="PF00147">
    <property type="entry name" value="Fibrinogen_C"/>
    <property type="match status" value="1"/>
</dbReference>
<dbReference type="AlphaFoldDB" id="A0A8J9ZQ79"/>
<dbReference type="PROSITE" id="PS51406">
    <property type="entry name" value="FIBRINOGEN_C_2"/>
    <property type="match status" value="1"/>
</dbReference>
<evidence type="ECO:0000259" key="2">
    <source>
        <dbReference type="PROSITE" id="PS51406"/>
    </source>
</evidence>
<name>A0A8J9ZQ79_BRALA</name>
<dbReference type="InterPro" id="IPR014716">
    <property type="entry name" value="Fibrinogen_a/b/g_C_1"/>
</dbReference>
<sequence>MMRRSTAVPPWFAVCVVVLVWSCRSGASQPVTCGGTGPRSPVQGWSITAQGDVNLNCGDFANKEELRELEINLASRCSGFKLPDVEDTACTSALEGTLKYDGAAKRIIVCNGQEWQTLAIDAASGKGLSHHNPAMSCREIYLSGFYGSGLYWIRTGRKNAVPTQVWCEMEFSGGGWLRVFNMMAKPETAASATEMYNIITRNGPVQAVFSNITSTAITTQGLDLGGYHEVVYGWAKSSDDVVSHYGYYRDDMGLKGHCYIDGYCGDYTVVATMTSSVTKEAKEIKTGSDPSYPHVGLGWTTQQITWGYDLNTSPHGHWANWYTSSCCLTGNTADIRDAGSNWRYSILIR</sequence>
<proteinExistence type="predicted"/>
<dbReference type="OrthoDB" id="9972376at2759"/>
<dbReference type="NCBIfam" id="NF040941">
    <property type="entry name" value="GGGWT_bact"/>
    <property type="match status" value="1"/>
</dbReference>
<evidence type="ECO:0000313" key="4">
    <source>
        <dbReference type="Proteomes" id="UP000838412"/>
    </source>
</evidence>
<dbReference type="EMBL" id="OV696688">
    <property type="protein sequence ID" value="CAH1257609.1"/>
    <property type="molecule type" value="Genomic_DNA"/>
</dbReference>
<evidence type="ECO:0000256" key="1">
    <source>
        <dbReference type="SAM" id="SignalP"/>
    </source>
</evidence>
<gene>
    <name evidence="3" type="primary">Hypp1862</name>
    <name evidence="3" type="ORF">BLAG_LOCUS15457</name>
</gene>
<protein>
    <submittedName>
        <fullName evidence="3">Hypp1862 protein</fullName>
    </submittedName>
</protein>
<dbReference type="InterPro" id="IPR036056">
    <property type="entry name" value="Fibrinogen-like_C"/>
</dbReference>
<keyword evidence="1" id="KW-0732">Signal</keyword>
<reference evidence="3" key="1">
    <citation type="submission" date="2022-01" db="EMBL/GenBank/DDBJ databases">
        <authorList>
            <person name="Braso-Vives M."/>
        </authorList>
    </citation>
    <scope>NUCLEOTIDE SEQUENCE</scope>
</reference>
<feature type="domain" description="Fibrinogen C-terminal" evidence="2">
    <location>
        <begin position="128"/>
        <end position="177"/>
    </location>
</feature>
<organism evidence="3 4">
    <name type="scientific">Branchiostoma lanceolatum</name>
    <name type="common">Common lancelet</name>
    <name type="synonym">Amphioxus lanceolatum</name>
    <dbReference type="NCBI Taxonomy" id="7740"/>
    <lineage>
        <taxon>Eukaryota</taxon>
        <taxon>Metazoa</taxon>
        <taxon>Chordata</taxon>
        <taxon>Cephalochordata</taxon>
        <taxon>Leptocardii</taxon>
        <taxon>Amphioxiformes</taxon>
        <taxon>Branchiostomatidae</taxon>
        <taxon>Branchiostoma</taxon>
    </lineage>
</organism>
<dbReference type="SUPFAM" id="SSF56496">
    <property type="entry name" value="Fibrinogen C-terminal domain-like"/>
    <property type="match status" value="1"/>
</dbReference>
<dbReference type="Proteomes" id="UP000838412">
    <property type="component" value="Chromosome 3"/>
</dbReference>
<dbReference type="Gene3D" id="3.90.215.10">
    <property type="entry name" value="Gamma Fibrinogen, chain A, domain 1"/>
    <property type="match status" value="1"/>
</dbReference>
<accession>A0A8J9ZQ79</accession>
<feature type="signal peptide" evidence="1">
    <location>
        <begin position="1"/>
        <end position="28"/>
    </location>
</feature>
<evidence type="ECO:0000313" key="3">
    <source>
        <dbReference type="EMBL" id="CAH1257609.1"/>
    </source>
</evidence>
<feature type="chain" id="PRO_5035467340" evidence="1">
    <location>
        <begin position="29"/>
        <end position="349"/>
    </location>
</feature>
<keyword evidence="4" id="KW-1185">Reference proteome</keyword>